<evidence type="ECO:0000313" key="3">
    <source>
        <dbReference type="Proteomes" id="UP001158067"/>
    </source>
</evidence>
<organism evidence="2 3">
    <name type="scientific">Neorhodopirellula lusitana</name>
    <dbReference type="NCBI Taxonomy" id="445327"/>
    <lineage>
        <taxon>Bacteria</taxon>
        <taxon>Pseudomonadati</taxon>
        <taxon>Planctomycetota</taxon>
        <taxon>Planctomycetia</taxon>
        <taxon>Pirellulales</taxon>
        <taxon>Pirellulaceae</taxon>
        <taxon>Neorhodopirellula</taxon>
    </lineage>
</organism>
<gene>
    <name evidence="2" type="ORF">SAMN06265222_102348</name>
</gene>
<dbReference type="Pfam" id="PF13472">
    <property type="entry name" value="Lipase_GDSL_2"/>
    <property type="match status" value="1"/>
</dbReference>
<reference evidence="2 3" key="1">
    <citation type="submission" date="2017-05" db="EMBL/GenBank/DDBJ databases">
        <authorList>
            <person name="Varghese N."/>
            <person name="Submissions S."/>
        </authorList>
    </citation>
    <scope>NUCLEOTIDE SEQUENCE [LARGE SCALE GENOMIC DNA]</scope>
    <source>
        <strain evidence="2 3">DSM 25457</strain>
    </source>
</reference>
<dbReference type="InterPro" id="IPR013830">
    <property type="entry name" value="SGNH_hydro"/>
</dbReference>
<dbReference type="PANTHER" id="PTHR30383:SF29">
    <property type="entry name" value="SGNH HYDROLASE-TYPE ESTERASE DOMAIN-CONTAINING PROTEIN"/>
    <property type="match status" value="1"/>
</dbReference>
<sequence length="342" mass="37671">MVSHRNDQSNLRVSQYAAGQVSDRSTNMNGVVPVFAIGNQVTRPGKTALSIVDFRYGTRITPFRLPHFSTNNMPRQHQSHLICRLLVLLALIVGSNATQPLASVAQDKTAKAEKNSTSSDEVGNALLTADQLAAAQRWENDIEKLEKRDQLEDATEDAVLLIGSSSIRLWANAAEGLAPYPVINRGYGGAKYSDLAHYAPRLIEPHSFQAAVVFVANDIVGGTSDHAVADVEKWVRSVIGVAQGHQPNAPILLVEVTPTPSRLKVWAETRRLNAMLREVALTLPGVYFVATAEFYLDADDQPRRDLFRGDMLHQNDAGYQRWGSLIKRRLDEVLEPQLASQS</sequence>
<evidence type="ECO:0000313" key="2">
    <source>
        <dbReference type="EMBL" id="SMP47854.1"/>
    </source>
</evidence>
<comment type="caution">
    <text evidence="2">The sequence shown here is derived from an EMBL/GenBank/DDBJ whole genome shotgun (WGS) entry which is preliminary data.</text>
</comment>
<dbReference type="Proteomes" id="UP001158067">
    <property type="component" value="Unassembled WGS sequence"/>
</dbReference>
<proteinExistence type="predicted"/>
<feature type="domain" description="SGNH hydrolase-type esterase" evidence="1">
    <location>
        <begin position="172"/>
        <end position="321"/>
    </location>
</feature>
<evidence type="ECO:0000259" key="1">
    <source>
        <dbReference type="Pfam" id="PF13472"/>
    </source>
</evidence>
<protein>
    <submittedName>
        <fullName evidence="2">Lysophospholipase L1</fullName>
    </submittedName>
</protein>
<dbReference type="Gene3D" id="3.40.50.1110">
    <property type="entry name" value="SGNH hydrolase"/>
    <property type="match status" value="1"/>
</dbReference>
<name>A0ABY1PYF9_9BACT</name>
<dbReference type="EMBL" id="FXUG01000002">
    <property type="protein sequence ID" value="SMP47854.1"/>
    <property type="molecule type" value="Genomic_DNA"/>
</dbReference>
<accession>A0ABY1PYF9</accession>
<keyword evidence="3" id="KW-1185">Reference proteome</keyword>
<dbReference type="SUPFAM" id="SSF52266">
    <property type="entry name" value="SGNH hydrolase"/>
    <property type="match status" value="1"/>
</dbReference>
<dbReference type="InterPro" id="IPR051532">
    <property type="entry name" value="Ester_Hydrolysis_Enzymes"/>
</dbReference>
<dbReference type="InterPro" id="IPR036514">
    <property type="entry name" value="SGNH_hydro_sf"/>
</dbReference>
<dbReference type="PANTHER" id="PTHR30383">
    <property type="entry name" value="THIOESTERASE 1/PROTEASE 1/LYSOPHOSPHOLIPASE L1"/>
    <property type="match status" value="1"/>
</dbReference>